<evidence type="ECO:0000256" key="4">
    <source>
        <dbReference type="ARBA" id="ARBA00022777"/>
    </source>
</evidence>
<reference evidence="9" key="1">
    <citation type="submission" date="2024-07" db="EMBL/GenBank/DDBJ databases">
        <title>Two chromosome-level genome assemblies of Korean endemic species Abeliophyllum distichum and Forsythia ovata (Oleaceae).</title>
        <authorList>
            <person name="Jang H."/>
        </authorList>
    </citation>
    <scope>NUCLEOTIDE SEQUENCE [LARGE SCALE GENOMIC DNA]</scope>
</reference>
<protein>
    <submittedName>
        <fullName evidence="8">Serine/threonine-protein kinase 38-like</fullName>
    </submittedName>
</protein>
<dbReference type="InterPro" id="IPR000961">
    <property type="entry name" value="AGC-kinase_C"/>
</dbReference>
<dbReference type="GO" id="GO:0005524">
    <property type="term" value="F:ATP binding"/>
    <property type="evidence" value="ECO:0007669"/>
    <property type="project" value="UniProtKB-KW"/>
</dbReference>
<evidence type="ECO:0000256" key="1">
    <source>
        <dbReference type="ARBA" id="ARBA00022527"/>
    </source>
</evidence>
<feature type="compositionally biased region" description="Basic and acidic residues" evidence="6">
    <location>
        <begin position="1"/>
        <end position="14"/>
    </location>
</feature>
<feature type="region of interest" description="Disordered" evidence="6">
    <location>
        <begin position="1"/>
        <end position="40"/>
    </location>
</feature>
<proteinExistence type="predicted"/>
<keyword evidence="4" id="KW-0418">Kinase</keyword>
<name>A0ABD1TM71_9LAMI</name>
<keyword evidence="9" id="KW-1185">Reference proteome</keyword>
<evidence type="ECO:0000313" key="8">
    <source>
        <dbReference type="EMBL" id="KAL2513837.1"/>
    </source>
</evidence>
<evidence type="ECO:0000256" key="6">
    <source>
        <dbReference type="SAM" id="MobiDB-lite"/>
    </source>
</evidence>
<keyword evidence="3" id="KW-0547">Nucleotide-binding</keyword>
<dbReference type="AlphaFoldDB" id="A0ABD1TM71"/>
<organism evidence="8 9">
    <name type="scientific">Forsythia ovata</name>
    <dbReference type="NCBI Taxonomy" id="205694"/>
    <lineage>
        <taxon>Eukaryota</taxon>
        <taxon>Viridiplantae</taxon>
        <taxon>Streptophyta</taxon>
        <taxon>Embryophyta</taxon>
        <taxon>Tracheophyta</taxon>
        <taxon>Spermatophyta</taxon>
        <taxon>Magnoliopsida</taxon>
        <taxon>eudicotyledons</taxon>
        <taxon>Gunneridae</taxon>
        <taxon>Pentapetalae</taxon>
        <taxon>asterids</taxon>
        <taxon>lamiids</taxon>
        <taxon>Lamiales</taxon>
        <taxon>Oleaceae</taxon>
        <taxon>Forsythieae</taxon>
        <taxon>Forsythia</taxon>
    </lineage>
</organism>
<feature type="domain" description="AGC-kinase C-terminal" evidence="7">
    <location>
        <begin position="31"/>
        <end position="106"/>
    </location>
</feature>
<gene>
    <name evidence="8" type="ORF">Fot_27808</name>
</gene>
<keyword evidence="1" id="KW-0723">Serine/threonine-protein kinase</keyword>
<evidence type="ECO:0000259" key="7">
    <source>
        <dbReference type="PROSITE" id="PS51285"/>
    </source>
</evidence>
<dbReference type="EMBL" id="JBFOLJ010000008">
    <property type="protein sequence ID" value="KAL2513837.1"/>
    <property type="molecule type" value="Genomic_DNA"/>
</dbReference>
<accession>A0ABD1TM71</accession>
<sequence length="135" mass="15589">MPHKHLECLEKPFEGEDIMMEQSSRLDEENSDQDANDIDSDEDANAAFIPEVNNELDTQNFEKFEEADIQALTSSKSGPWRKMISSKYVNFVGYTYKNFEIVNDYQVPGMAELKKKNSKPKRPTIKSLFEDETNI</sequence>
<dbReference type="Proteomes" id="UP001604277">
    <property type="component" value="Unassembled WGS sequence"/>
</dbReference>
<evidence type="ECO:0000256" key="2">
    <source>
        <dbReference type="ARBA" id="ARBA00022679"/>
    </source>
</evidence>
<evidence type="ECO:0000313" key="9">
    <source>
        <dbReference type="Proteomes" id="UP001604277"/>
    </source>
</evidence>
<feature type="compositionally biased region" description="Acidic residues" evidence="6">
    <location>
        <begin position="29"/>
        <end position="40"/>
    </location>
</feature>
<dbReference type="Pfam" id="PF00433">
    <property type="entry name" value="Pkinase_C"/>
    <property type="match status" value="1"/>
</dbReference>
<evidence type="ECO:0000256" key="3">
    <source>
        <dbReference type="ARBA" id="ARBA00022741"/>
    </source>
</evidence>
<dbReference type="InterPro" id="IPR017892">
    <property type="entry name" value="Pkinase_C"/>
</dbReference>
<evidence type="ECO:0000256" key="5">
    <source>
        <dbReference type="ARBA" id="ARBA00022840"/>
    </source>
</evidence>
<dbReference type="PROSITE" id="PS51285">
    <property type="entry name" value="AGC_KINASE_CTER"/>
    <property type="match status" value="1"/>
</dbReference>
<dbReference type="GO" id="GO:0004674">
    <property type="term" value="F:protein serine/threonine kinase activity"/>
    <property type="evidence" value="ECO:0007669"/>
    <property type="project" value="UniProtKB-KW"/>
</dbReference>
<keyword evidence="5" id="KW-0067">ATP-binding</keyword>
<keyword evidence="2" id="KW-0808">Transferase</keyword>
<comment type="caution">
    <text evidence="8">The sequence shown here is derived from an EMBL/GenBank/DDBJ whole genome shotgun (WGS) entry which is preliminary data.</text>
</comment>